<protein>
    <submittedName>
        <fullName evidence="4">P-loop NTPase</fullName>
    </submittedName>
</protein>
<dbReference type="PANTHER" id="PTHR43384:SF4">
    <property type="entry name" value="CELLULOSE BIOSYNTHESIS PROTEIN BCSQ-RELATED"/>
    <property type="match status" value="1"/>
</dbReference>
<accession>A0ABV3X512</accession>
<dbReference type="EMBL" id="JARVLH010000002">
    <property type="protein sequence ID" value="MEX5284608.1"/>
    <property type="molecule type" value="Genomic_DNA"/>
</dbReference>
<dbReference type="PANTHER" id="PTHR43384">
    <property type="entry name" value="SEPTUM SITE-DETERMINING PROTEIN MIND HOMOLOG, CHLOROPLASTIC-RELATED"/>
    <property type="match status" value="1"/>
</dbReference>
<comment type="caution">
    <text evidence="4">The sequence shown here is derived from an EMBL/GenBank/DDBJ whole genome shotgun (WGS) entry which is preliminary data.</text>
</comment>
<dbReference type="PIRSF" id="PIRSF003092">
    <property type="entry name" value="MinD"/>
    <property type="match status" value="1"/>
</dbReference>
<evidence type="ECO:0000256" key="1">
    <source>
        <dbReference type="ARBA" id="ARBA00022741"/>
    </source>
</evidence>
<gene>
    <name evidence="4" type="ORF">QCO44_03000</name>
</gene>
<dbReference type="Gene3D" id="3.40.50.300">
    <property type="entry name" value="P-loop containing nucleotide triphosphate hydrolases"/>
    <property type="match status" value="1"/>
</dbReference>
<dbReference type="InterPro" id="IPR033756">
    <property type="entry name" value="YlxH/NBP35"/>
</dbReference>
<reference evidence="4 5" key="1">
    <citation type="submission" date="2023-04" db="EMBL/GenBank/DDBJ databases">
        <title>Genome Sequence of Selenomonas sputigena ATCC 33150.</title>
        <authorList>
            <person name="Miller D.P."/>
            <person name="Anvari S."/>
            <person name="Polson S.W."/>
            <person name="Macdonald M."/>
            <person name="Mcdowell J.V."/>
        </authorList>
    </citation>
    <scope>NUCLEOTIDE SEQUENCE [LARGE SCALE GENOMIC DNA]</scope>
    <source>
        <strain evidence="4 5">ATCC 33150</strain>
    </source>
</reference>
<feature type="region of interest" description="Disordered" evidence="3">
    <location>
        <begin position="1"/>
        <end position="33"/>
    </location>
</feature>
<organism evidence="4 5">
    <name type="scientific">Selenomonas sputigena</name>
    <dbReference type="NCBI Taxonomy" id="69823"/>
    <lineage>
        <taxon>Bacteria</taxon>
        <taxon>Bacillati</taxon>
        <taxon>Bacillota</taxon>
        <taxon>Negativicutes</taxon>
        <taxon>Selenomonadales</taxon>
        <taxon>Selenomonadaceae</taxon>
        <taxon>Selenomonas</taxon>
    </lineage>
</organism>
<sequence length="314" mass="33711">MQDQAASLRKLVENKKDPADRTLPPEDAAAAETAPVVLGAPPVPAPKEGARIIAVTSGKGGVGKTNLTVNLALAMMAEGKKVLVIDADLGMANVDVLLGTSSKYNLLHLLEEGVTLDDVILEGPYGLRYISGGSGMEQAAEFTPAERAVMEEKLAGCGAAVDIILVDTGAGIGRNVLDFILAADEVLLVTTPEPTALTDAYAVMKAYSMYAANPNMRLVVNRVYDEEDGVEVAAKLRKTAERFLQLDVECLGSIYEDRSLIQSVRRQTPVLEAYPGALCAKCIRAIARALLYGEKVLIKKGWHSFLQYFLDFTR</sequence>
<evidence type="ECO:0000256" key="2">
    <source>
        <dbReference type="ARBA" id="ARBA00022840"/>
    </source>
</evidence>
<name>A0ABV3X512_9FIRM</name>
<dbReference type="InterPro" id="IPR033875">
    <property type="entry name" value="FlhG"/>
</dbReference>
<feature type="compositionally biased region" description="Basic and acidic residues" evidence="3">
    <location>
        <begin position="10"/>
        <end position="24"/>
    </location>
</feature>
<proteinExistence type="predicted"/>
<dbReference type="CDD" id="cd02038">
    <property type="entry name" value="FlhG-like"/>
    <property type="match status" value="1"/>
</dbReference>
<evidence type="ECO:0000313" key="5">
    <source>
        <dbReference type="Proteomes" id="UP001559623"/>
    </source>
</evidence>
<dbReference type="RefSeq" id="WP_368846345.1">
    <property type="nucleotide sequence ID" value="NZ_CP194411.1"/>
</dbReference>
<dbReference type="SUPFAM" id="SSF52540">
    <property type="entry name" value="P-loop containing nucleoside triphosphate hydrolases"/>
    <property type="match status" value="1"/>
</dbReference>
<dbReference type="InterPro" id="IPR027417">
    <property type="entry name" value="P-loop_NTPase"/>
</dbReference>
<evidence type="ECO:0000256" key="3">
    <source>
        <dbReference type="SAM" id="MobiDB-lite"/>
    </source>
</evidence>
<dbReference type="InterPro" id="IPR025501">
    <property type="entry name" value="MinD_FleN"/>
</dbReference>
<evidence type="ECO:0000313" key="4">
    <source>
        <dbReference type="EMBL" id="MEX5284608.1"/>
    </source>
</evidence>
<keyword evidence="5" id="KW-1185">Reference proteome</keyword>
<keyword evidence="1" id="KW-0547">Nucleotide-binding</keyword>
<dbReference type="InterPro" id="IPR050625">
    <property type="entry name" value="ParA/MinD_ATPase"/>
</dbReference>
<dbReference type="Pfam" id="PF10609">
    <property type="entry name" value="ParA"/>
    <property type="match status" value="1"/>
</dbReference>
<dbReference type="Proteomes" id="UP001559623">
    <property type="component" value="Unassembled WGS sequence"/>
</dbReference>
<keyword evidence="2" id="KW-0067">ATP-binding</keyword>